<feature type="chain" id="PRO_5045795994" evidence="1">
    <location>
        <begin position="35"/>
        <end position="328"/>
    </location>
</feature>
<accession>A0ABS5E2I9</accession>
<organism evidence="2 3">
    <name type="scientific">Ideonella paludis</name>
    <dbReference type="NCBI Taxonomy" id="1233411"/>
    <lineage>
        <taxon>Bacteria</taxon>
        <taxon>Pseudomonadati</taxon>
        <taxon>Pseudomonadota</taxon>
        <taxon>Betaproteobacteria</taxon>
        <taxon>Burkholderiales</taxon>
        <taxon>Sphaerotilaceae</taxon>
        <taxon>Ideonella</taxon>
    </lineage>
</organism>
<feature type="signal peptide" evidence="1">
    <location>
        <begin position="1"/>
        <end position="34"/>
    </location>
</feature>
<reference evidence="2 3" key="1">
    <citation type="submission" date="2021-04" db="EMBL/GenBank/DDBJ databases">
        <title>The genome sequence of type strain Ideonella paludis KCTC 32238.</title>
        <authorList>
            <person name="Liu Y."/>
        </authorList>
    </citation>
    <scope>NUCLEOTIDE SEQUENCE [LARGE SCALE GENOMIC DNA]</scope>
    <source>
        <strain evidence="2 3">KCTC 32238</strain>
    </source>
</reference>
<keyword evidence="3" id="KW-1185">Reference proteome</keyword>
<gene>
    <name evidence="2" type="ORF">KAK11_19860</name>
</gene>
<dbReference type="InterPro" id="IPR002816">
    <property type="entry name" value="TraB/PrgY/GumN_fam"/>
</dbReference>
<keyword evidence="1" id="KW-0732">Signal</keyword>
<protein>
    <submittedName>
        <fullName evidence="2">TraB/GumN family protein</fullName>
    </submittedName>
</protein>
<dbReference type="InterPro" id="IPR047111">
    <property type="entry name" value="YbaP-like"/>
</dbReference>
<name>A0ABS5E2I9_9BURK</name>
<evidence type="ECO:0000313" key="3">
    <source>
        <dbReference type="Proteomes" id="UP000672097"/>
    </source>
</evidence>
<evidence type="ECO:0000313" key="2">
    <source>
        <dbReference type="EMBL" id="MBQ0937591.1"/>
    </source>
</evidence>
<evidence type="ECO:0000256" key="1">
    <source>
        <dbReference type="SAM" id="SignalP"/>
    </source>
</evidence>
<dbReference type="CDD" id="cd14789">
    <property type="entry name" value="Tiki"/>
    <property type="match status" value="1"/>
</dbReference>
<dbReference type="RefSeq" id="WP_210811202.1">
    <property type="nucleotide sequence ID" value="NZ_JAGQDG010000009.1"/>
</dbReference>
<dbReference type="Pfam" id="PF01963">
    <property type="entry name" value="TraB_PrgY_gumN"/>
    <property type="match status" value="1"/>
</dbReference>
<comment type="caution">
    <text evidence="2">The sequence shown here is derived from an EMBL/GenBank/DDBJ whole genome shotgun (WGS) entry which is preliminary data.</text>
</comment>
<dbReference type="PANTHER" id="PTHR40590">
    <property type="entry name" value="CYTOPLASMIC PROTEIN-RELATED"/>
    <property type="match status" value="1"/>
</dbReference>
<dbReference type="Proteomes" id="UP000672097">
    <property type="component" value="Unassembled WGS sequence"/>
</dbReference>
<sequence>MNLLTLPRRFARKLTQLGTWATTALLLTHSPLQAATHCPPAAAPLTQDEVAQGMQAARLKGLFWEARKDGRSLWLYGTVHAAQRGWMFPGPELLLAMRQADQVALELDMMDAALMQKLQAAVMAPPDEPKLPAELRARLDKVAAAECAESLIKPMRAEFQAITLTTMVARRQGVDPAYGIDGFLAGLARGLGKPVVSLETPEAQLAVMLPKDEATRIKMVDETLKGLESGQAATLIKRLTDAWAQGKLDELESYGQWCDCLNTPEQKEFHKRLIDDRNLDMARKATALHAQGKQVFVAVGALHMTGPQGLPALLKAQGFEVRRVMSLQ</sequence>
<dbReference type="EMBL" id="JAGQDG010000009">
    <property type="protein sequence ID" value="MBQ0937591.1"/>
    <property type="molecule type" value="Genomic_DNA"/>
</dbReference>
<dbReference type="PANTHER" id="PTHR40590:SF1">
    <property type="entry name" value="CYTOPLASMIC PROTEIN"/>
    <property type="match status" value="1"/>
</dbReference>
<proteinExistence type="predicted"/>